<accession>A0A6L6YIU2</accession>
<dbReference type="EMBL" id="WSRP01000040">
    <property type="protein sequence ID" value="MVX57675.1"/>
    <property type="molecule type" value="Genomic_DNA"/>
</dbReference>
<name>A0A6L6YIU2_9BURK</name>
<keyword evidence="2" id="KW-1185">Reference proteome</keyword>
<sequence>MTDLFRDASFFGGCEPKNSDKTDVAENSLVLVSFRISVWTGMSTEQTSVEEGAENMRRRRIVPASMLKVFSDFRVRAKALCAERGEPYLNGYVMRRCDAVSVERTLAIWRREFCRQRDEVFAPFYEKSVYDRSMGVVPKGCASDVICPSTDYVLRRISFEFDAFTLASFSGSRSSLQSFIQGLALRFAEELDLVRIAAESGAITDALLCRLEILKDRLLVWQGYREEFRDGALHLTSCISQAMRLKPYCRDKTSMLSEIEAAFKLLDAASRTEIEAEPKTAEPIAESAEPDFSMACGLEAMLARGKSLFSFS</sequence>
<evidence type="ECO:0000313" key="1">
    <source>
        <dbReference type="EMBL" id="MVX57675.1"/>
    </source>
</evidence>
<evidence type="ECO:0000313" key="2">
    <source>
        <dbReference type="Proteomes" id="UP000472580"/>
    </source>
</evidence>
<proteinExistence type="predicted"/>
<dbReference type="Pfam" id="PF11348">
    <property type="entry name" value="DUF3150"/>
    <property type="match status" value="1"/>
</dbReference>
<reference evidence="1 2" key="1">
    <citation type="submission" date="2019-12" db="EMBL/GenBank/DDBJ databases">
        <title>Microbes associate with the intestines of laboratory mice.</title>
        <authorList>
            <person name="Navarre W."/>
            <person name="Wong E."/>
        </authorList>
    </citation>
    <scope>NUCLEOTIDE SEQUENCE [LARGE SCALE GENOMIC DNA]</scope>
    <source>
        <strain evidence="1 2">NM82_D38</strain>
    </source>
</reference>
<dbReference type="RefSeq" id="WP_160336091.1">
    <property type="nucleotide sequence ID" value="NZ_WSRP01000040.1"/>
</dbReference>
<comment type="caution">
    <text evidence="1">The sequence shown here is derived from an EMBL/GenBank/DDBJ whole genome shotgun (WGS) entry which is preliminary data.</text>
</comment>
<dbReference type="OrthoDB" id="9973728at2"/>
<dbReference type="AlphaFoldDB" id="A0A6L6YIU2"/>
<protein>
    <submittedName>
        <fullName evidence="1">DUF3150 domain-containing protein</fullName>
    </submittedName>
</protein>
<gene>
    <name evidence="1" type="ORF">E5987_10795</name>
</gene>
<dbReference type="Proteomes" id="UP000472580">
    <property type="component" value="Unassembled WGS sequence"/>
</dbReference>
<organism evidence="1 2">
    <name type="scientific">Parasutterella muris</name>
    <dbReference type="NCBI Taxonomy" id="2565572"/>
    <lineage>
        <taxon>Bacteria</taxon>
        <taxon>Pseudomonadati</taxon>
        <taxon>Pseudomonadota</taxon>
        <taxon>Betaproteobacteria</taxon>
        <taxon>Burkholderiales</taxon>
        <taxon>Sutterellaceae</taxon>
        <taxon>Parasutterella</taxon>
    </lineage>
</organism>
<dbReference type="InterPro" id="IPR021496">
    <property type="entry name" value="DUF3150"/>
</dbReference>